<accession>A0A183TSW6</accession>
<dbReference type="AlphaFoldDB" id="A0A183TSW6"/>
<proteinExistence type="predicted"/>
<sequence>LAPVSSGGLNTIRSSSSQYGQMVNEKAHEAAIFGTGSVDSLLSRDFGAAALGGRPNEARENLVSVLDTIKDIMHPRVSTSPPLTPTLTLNYHATAEVTD</sequence>
<dbReference type="WBParaSite" id="SSLN_0002029501-mRNA-1">
    <property type="protein sequence ID" value="SSLN_0002029501-mRNA-1"/>
    <property type="gene ID" value="SSLN_0002029501"/>
</dbReference>
<organism evidence="1">
    <name type="scientific">Schistocephalus solidus</name>
    <name type="common">Tapeworm</name>
    <dbReference type="NCBI Taxonomy" id="70667"/>
    <lineage>
        <taxon>Eukaryota</taxon>
        <taxon>Metazoa</taxon>
        <taxon>Spiralia</taxon>
        <taxon>Lophotrochozoa</taxon>
        <taxon>Platyhelminthes</taxon>
        <taxon>Cestoda</taxon>
        <taxon>Eucestoda</taxon>
        <taxon>Diphyllobothriidea</taxon>
        <taxon>Diphyllobothriidae</taxon>
        <taxon>Schistocephalus</taxon>
    </lineage>
</organism>
<reference evidence="1" key="1">
    <citation type="submission" date="2016-06" db="UniProtKB">
        <authorList>
            <consortium name="WormBaseParasite"/>
        </authorList>
    </citation>
    <scope>IDENTIFICATION</scope>
</reference>
<name>A0A183TSW6_SCHSO</name>
<protein>
    <submittedName>
        <fullName evidence="1">H(+)-exporting diphosphatase</fullName>
    </submittedName>
</protein>
<evidence type="ECO:0000313" key="1">
    <source>
        <dbReference type="WBParaSite" id="SSLN_0002029501-mRNA-1"/>
    </source>
</evidence>